<feature type="transmembrane region" description="Helical" evidence="7">
    <location>
        <begin position="432"/>
        <end position="449"/>
    </location>
</feature>
<gene>
    <name evidence="8" type="ORF">PAC_19140</name>
</gene>
<feature type="transmembrane region" description="Helical" evidence="7">
    <location>
        <begin position="164"/>
        <end position="186"/>
    </location>
</feature>
<dbReference type="EMBL" id="FJOG01000067">
    <property type="protein sequence ID" value="CZR69240.1"/>
    <property type="molecule type" value="Genomic_DNA"/>
</dbReference>
<keyword evidence="4 7" id="KW-1133">Transmembrane helix</keyword>
<reference evidence="8 9" key="1">
    <citation type="submission" date="2016-03" db="EMBL/GenBank/DDBJ databases">
        <authorList>
            <person name="Ploux O."/>
        </authorList>
    </citation>
    <scope>NUCLEOTIDE SEQUENCE [LARGE SCALE GENOMIC DNA]</scope>
    <source>
        <strain evidence="8 9">UAMH 11012</strain>
    </source>
</reference>
<organism evidence="8 9">
    <name type="scientific">Phialocephala subalpina</name>
    <dbReference type="NCBI Taxonomy" id="576137"/>
    <lineage>
        <taxon>Eukaryota</taxon>
        <taxon>Fungi</taxon>
        <taxon>Dikarya</taxon>
        <taxon>Ascomycota</taxon>
        <taxon>Pezizomycotina</taxon>
        <taxon>Leotiomycetes</taxon>
        <taxon>Helotiales</taxon>
        <taxon>Mollisiaceae</taxon>
        <taxon>Phialocephala</taxon>
        <taxon>Phialocephala fortinii species complex</taxon>
    </lineage>
</organism>
<feature type="compositionally biased region" description="Basic and acidic residues" evidence="6">
    <location>
        <begin position="41"/>
        <end position="50"/>
    </location>
</feature>
<evidence type="ECO:0000313" key="9">
    <source>
        <dbReference type="Proteomes" id="UP000184330"/>
    </source>
</evidence>
<dbReference type="InterPro" id="IPR011701">
    <property type="entry name" value="MFS"/>
</dbReference>
<accession>A0A1L7XW59</accession>
<feature type="region of interest" description="Disordered" evidence="6">
    <location>
        <begin position="18"/>
        <end position="55"/>
    </location>
</feature>
<evidence type="ECO:0000256" key="3">
    <source>
        <dbReference type="ARBA" id="ARBA00022692"/>
    </source>
</evidence>
<feature type="transmembrane region" description="Helical" evidence="7">
    <location>
        <begin position="139"/>
        <end position="158"/>
    </location>
</feature>
<evidence type="ECO:0000256" key="5">
    <source>
        <dbReference type="ARBA" id="ARBA00023136"/>
    </source>
</evidence>
<feature type="transmembrane region" description="Helical" evidence="7">
    <location>
        <begin position="247"/>
        <end position="269"/>
    </location>
</feature>
<keyword evidence="3 7" id="KW-0812">Transmembrane</keyword>
<sequence>MEKQVRFYNYTNESQVNLPAKRRDSRAAQNAKLPLPEDLDVENRDAEAQPKKPQPVTWMSLPRKDQLAILFLCRMVDFLQVASLQAYVFYQLKSFDSSLTNTQISNQAGILQGCFTGVQVLTAILWGKAADASWCGRKMVLIIGLAGTAISCLGYGFASTFFWAAFWRAIGGGINGTVGIIRTMIAEITKEKKYQSRAFLILPMSFNVAGILGPIMGGLLADPVAIMPDIFGPDGCLGFTFLEDYPYALPSLLNAFFLTVTTYIVFFFLEETLKERRGKFDLGLHLKGRFFQMLRGRSSPEGYSQLQTWDAPEAALVNFEEKPTKKQITQRLPFSRIWTRNVIFTLITGAFYDFHLGAFTNLWTLFLSTPRFLEAESTFKRALPFVFTGGLGMPAATVGVATSILGMIGMILQFSLYPPVNARLGTLRSFRYFSILFPLAYFLAPYLAILPSSVAAPAAAAGAFVWIGIILVLLLQVMARTFTLPATIILLNNCSPHPSVLGTIHGLGQSVSAGFRTIGPVVGGWFFGEGLDVGVVGAGWWGTAIMSAACCVTALGMHEGSGHEIFLEGEEEEVEGETLLSKDVEASDVQHPEMSEPGRGESNQS</sequence>
<evidence type="ECO:0000256" key="1">
    <source>
        <dbReference type="ARBA" id="ARBA00004141"/>
    </source>
</evidence>
<dbReference type="GO" id="GO:0016020">
    <property type="term" value="C:membrane"/>
    <property type="evidence" value="ECO:0007669"/>
    <property type="project" value="UniProtKB-SubCell"/>
</dbReference>
<dbReference type="AlphaFoldDB" id="A0A1L7XW59"/>
<feature type="transmembrane region" description="Helical" evidence="7">
    <location>
        <begin position="455"/>
        <end position="475"/>
    </location>
</feature>
<dbReference type="Proteomes" id="UP000184330">
    <property type="component" value="Unassembled WGS sequence"/>
</dbReference>
<feature type="compositionally biased region" description="Basic and acidic residues" evidence="6">
    <location>
        <begin position="580"/>
        <end position="599"/>
    </location>
</feature>
<feature type="transmembrane region" description="Helical" evidence="7">
    <location>
        <begin position="386"/>
        <end position="412"/>
    </location>
</feature>
<evidence type="ECO:0000256" key="7">
    <source>
        <dbReference type="SAM" id="Phobius"/>
    </source>
</evidence>
<feature type="transmembrane region" description="Helical" evidence="7">
    <location>
        <begin position="110"/>
        <end position="127"/>
    </location>
</feature>
<feature type="transmembrane region" description="Helical" evidence="7">
    <location>
        <begin position="67"/>
        <end position="90"/>
    </location>
</feature>
<dbReference type="Gene3D" id="1.20.1250.20">
    <property type="entry name" value="MFS general substrate transporter like domains"/>
    <property type="match status" value="1"/>
</dbReference>
<dbReference type="PRINTS" id="PR01035">
    <property type="entry name" value="TCRTETA"/>
</dbReference>
<dbReference type="InterPro" id="IPR001958">
    <property type="entry name" value="Tet-R_TetA/multi-R_MdtG-like"/>
</dbReference>
<keyword evidence="2" id="KW-0813">Transport</keyword>
<dbReference type="GO" id="GO:0022857">
    <property type="term" value="F:transmembrane transporter activity"/>
    <property type="evidence" value="ECO:0007669"/>
    <property type="project" value="InterPro"/>
</dbReference>
<dbReference type="OrthoDB" id="10262656at2759"/>
<dbReference type="PANTHER" id="PTHR23504:SF16">
    <property type="entry name" value="TRANSPORTER, PUTATIVE (AFU_ORTHOLOGUE AFUA_1G13970)-RELATED"/>
    <property type="match status" value="1"/>
</dbReference>
<evidence type="ECO:0000256" key="4">
    <source>
        <dbReference type="ARBA" id="ARBA00022989"/>
    </source>
</evidence>
<keyword evidence="5 7" id="KW-0472">Membrane</keyword>
<feature type="region of interest" description="Disordered" evidence="6">
    <location>
        <begin position="570"/>
        <end position="605"/>
    </location>
</feature>
<comment type="subcellular location">
    <subcellularLocation>
        <location evidence="1">Membrane</location>
        <topology evidence="1">Multi-pass membrane protein</topology>
    </subcellularLocation>
</comment>
<dbReference type="Pfam" id="PF07690">
    <property type="entry name" value="MFS_1"/>
    <property type="match status" value="1"/>
</dbReference>
<name>A0A1L7XW59_9HELO</name>
<dbReference type="PANTHER" id="PTHR23504">
    <property type="entry name" value="MAJOR FACILITATOR SUPERFAMILY DOMAIN-CONTAINING PROTEIN 10"/>
    <property type="match status" value="1"/>
</dbReference>
<proteinExistence type="predicted"/>
<dbReference type="SUPFAM" id="SSF103473">
    <property type="entry name" value="MFS general substrate transporter"/>
    <property type="match status" value="1"/>
</dbReference>
<feature type="transmembrane region" description="Helical" evidence="7">
    <location>
        <begin position="198"/>
        <end position="221"/>
    </location>
</feature>
<evidence type="ECO:0000256" key="6">
    <source>
        <dbReference type="SAM" id="MobiDB-lite"/>
    </source>
</evidence>
<evidence type="ECO:0000313" key="8">
    <source>
        <dbReference type="EMBL" id="CZR69240.1"/>
    </source>
</evidence>
<evidence type="ECO:0000256" key="2">
    <source>
        <dbReference type="ARBA" id="ARBA00022448"/>
    </source>
</evidence>
<feature type="transmembrane region" description="Helical" evidence="7">
    <location>
        <begin position="342"/>
        <end position="366"/>
    </location>
</feature>
<keyword evidence="9" id="KW-1185">Reference proteome</keyword>
<protein>
    <submittedName>
        <fullName evidence="8">Related to E.coli tetracycline resistance protein TCR1</fullName>
    </submittedName>
</protein>
<dbReference type="InterPro" id="IPR036259">
    <property type="entry name" value="MFS_trans_sf"/>
</dbReference>